<evidence type="ECO:0000256" key="2">
    <source>
        <dbReference type="ARBA" id="ARBA00022840"/>
    </source>
</evidence>
<evidence type="ECO:0000256" key="3">
    <source>
        <dbReference type="SAM" id="MobiDB-lite"/>
    </source>
</evidence>
<dbReference type="EMBL" id="JACJVJ010000002">
    <property type="protein sequence ID" value="MBC2777926.1"/>
    <property type="molecule type" value="Genomic_DNA"/>
</dbReference>
<dbReference type="RefSeq" id="WP_185801225.1">
    <property type="nucleotide sequence ID" value="NZ_JACJVJ010000002.1"/>
</dbReference>
<reference evidence="4 5" key="1">
    <citation type="submission" date="2020-08" db="EMBL/GenBank/DDBJ databases">
        <title>Draft genome sequence of Parasphingopyxis sp. GrpM-11.</title>
        <authorList>
            <person name="Oh J."/>
            <person name="Roh D.-H."/>
        </authorList>
    </citation>
    <scope>NUCLEOTIDE SEQUENCE [LARGE SCALE GENOMIC DNA]</scope>
    <source>
        <strain evidence="4 5">GrpM-11</strain>
    </source>
</reference>
<gene>
    <name evidence="4" type="ORF">H6P80_09855</name>
</gene>
<feature type="compositionally biased region" description="Basic and acidic residues" evidence="3">
    <location>
        <begin position="74"/>
        <end position="88"/>
    </location>
</feature>
<dbReference type="CDD" id="cd05387">
    <property type="entry name" value="BY-kinase"/>
    <property type="match status" value="1"/>
</dbReference>
<dbReference type="AlphaFoldDB" id="A0A842HXV5"/>
<comment type="caution">
    <text evidence="4">The sequence shown here is derived from an EMBL/GenBank/DDBJ whole genome shotgun (WGS) entry which is preliminary data.</text>
</comment>
<dbReference type="SUPFAM" id="SSF52540">
    <property type="entry name" value="P-loop containing nucleoside triphosphate hydrolases"/>
    <property type="match status" value="1"/>
</dbReference>
<sequence>MNQHSSIQTKGSLLERAAQKYDFGGTLRKPANDAPPAEPVSFAEPAPPARDTAPEAAPAPEAIAEPVHLPEPVRVSEPRRPAPGDRAGHRTATVDRVSLAEGGFALPDQRPGALAEEFRIVKRQLLLRAESGEAANNRMVLVCSAKPDEGKTFCSINLALSMAREKDLDIVLADGDFSKPEIARIFGIEDGPGLLDALADPAIDIESCIVETDIPNLSILPAGRASDEATELLASQHTRDALHRLTAASPQRIVIVDSPPALSASPASVLAMHAGQAMMVVKADTTNEAELREALGLLDGCPNIQLLLNSVTFTPNGKRFSSYYGYGDE</sequence>
<protein>
    <recommendedName>
        <fullName evidence="6">Exopolysaccharide/PEP-CTERM locus tyrosine autokinase</fullName>
    </recommendedName>
</protein>
<accession>A0A842HXV5</accession>
<dbReference type="InterPro" id="IPR005702">
    <property type="entry name" value="Wzc-like_C"/>
</dbReference>
<dbReference type="PANTHER" id="PTHR32309">
    <property type="entry name" value="TYROSINE-PROTEIN KINASE"/>
    <property type="match status" value="1"/>
</dbReference>
<dbReference type="Proteomes" id="UP000564378">
    <property type="component" value="Unassembled WGS sequence"/>
</dbReference>
<keyword evidence="5" id="KW-1185">Reference proteome</keyword>
<dbReference type="Gene3D" id="3.40.50.300">
    <property type="entry name" value="P-loop containing nucleotide triphosphate hydrolases"/>
    <property type="match status" value="1"/>
</dbReference>
<dbReference type="InterPro" id="IPR027417">
    <property type="entry name" value="P-loop_NTPase"/>
</dbReference>
<organism evidence="4 5">
    <name type="scientific">Parasphingopyxis marina</name>
    <dbReference type="NCBI Taxonomy" id="2761622"/>
    <lineage>
        <taxon>Bacteria</taxon>
        <taxon>Pseudomonadati</taxon>
        <taxon>Pseudomonadota</taxon>
        <taxon>Alphaproteobacteria</taxon>
        <taxon>Sphingomonadales</taxon>
        <taxon>Sphingomonadaceae</taxon>
        <taxon>Parasphingopyxis</taxon>
    </lineage>
</organism>
<evidence type="ECO:0000313" key="5">
    <source>
        <dbReference type="Proteomes" id="UP000564378"/>
    </source>
</evidence>
<feature type="compositionally biased region" description="Low complexity" evidence="3">
    <location>
        <begin position="49"/>
        <end position="73"/>
    </location>
</feature>
<name>A0A842HXV5_9SPHN</name>
<evidence type="ECO:0000313" key="4">
    <source>
        <dbReference type="EMBL" id="MBC2777926.1"/>
    </source>
</evidence>
<evidence type="ECO:0008006" key="6">
    <source>
        <dbReference type="Google" id="ProtNLM"/>
    </source>
</evidence>
<feature type="region of interest" description="Disordered" evidence="3">
    <location>
        <begin position="24"/>
        <end position="91"/>
    </location>
</feature>
<dbReference type="PANTHER" id="PTHR32309:SF31">
    <property type="entry name" value="CAPSULAR EXOPOLYSACCHARIDE FAMILY"/>
    <property type="match status" value="1"/>
</dbReference>
<dbReference type="InterPro" id="IPR050445">
    <property type="entry name" value="Bact_polysacc_biosynth/exp"/>
</dbReference>
<keyword evidence="2" id="KW-0067">ATP-binding</keyword>
<proteinExistence type="predicted"/>
<evidence type="ECO:0000256" key="1">
    <source>
        <dbReference type="ARBA" id="ARBA00022741"/>
    </source>
</evidence>
<keyword evidence="1" id="KW-0547">Nucleotide-binding</keyword>